<feature type="transmembrane region" description="Helical" evidence="5">
    <location>
        <begin position="189"/>
        <end position="207"/>
    </location>
</feature>
<feature type="transmembrane region" description="Helical" evidence="5">
    <location>
        <begin position="231"/>
        <end position="252"/>
    </location>
</feature>
<keyword evidence="3 5" id="KW-1133">Transmembrane helix</keyword>
<dbReference type="SUPFAM" id="SSF103473">
    <property type="entry name" value="MFS general substrate transporter"/>
    <property type="match status" value="1"/>
</dbReference>
<feature type="transmembrane region" description="Helical" evidence="5">
    <location>
        <begin position="296"/>
        <end position="315"/>
    </location>
</feature>
<evidence type="ECO:0000256" key="2">
    <source>
        <dbReference type="ARBA" id="ARBA00022692"/>
    </source>
</evidence>
<dbReference type="Gene3D" id="1.20.1250.20">
    <property type="entry name" value="MFS general substrate transporter like domains"/>
    <property type="match status" value="1"/>
</dbReference>
<feature type="transmembrane region" description="Helical" evidence="5">
    <location>
        <begin position="26"/>
        <end position="49"/>
    </location>
</feature>
<feature type="transmembrane region" description="Helical" evidence="5">
    <location>
        <begin position="159"/>
        <end position="183"/>
    </location>
</feature>
<evidence type="ECO:0000313" key="7">
    <source>
        <dbReference type="EMBL" id="SAI70692.1"/>
    </source>
</evidence>
<dbReference type="GO" id="GO:0016020">
    <property type="term" value="C:membrane"/>
    <property type="evidence" value="ECO:0007669"/>
    <property type="project" value="UniProtKB-SubCell"/>
</dbReference>
<evidence type="ECO:0000259" key="6">
    <source>
        <dbReference type="PROSITE" id="PS50850"/>
    </source>
</evidence>
<comment type="subcellular location">
    <subcellularLocation>
        <location evidence="1">Membrane</location>
        <topology evidence="1">Multi-pass membrane protein</topology>
    </subcellularLocation>
</comment>
<dbReference type="InterPro" id="IPR011701">
    <property type="entry name" value="MFS"/>
</dbReference>
<evidence type="ECO:0000256" key="1">
    <source>
        <dbReference type="ARBA" id="ARBA00004141"/>
    </source>
</evidence>
<dbReference type="KEGG" id="btrm:SAMEA390648702367"/>
<dbReference type="eggNOG" id="COG2814">
    <property type="taxonomic scope" value="Bacteria"/>
</dbReference>
<keyword evidence="2 5" id="KW-0812">Transmembrane</keyword>
<sequence length="408" mass="41654">MTPPAPSAGQAGMPRPVVASLNLKPLMFETFVCTLAMMSFVALIGPIARVLGLEAWQAGVAVTVGGVAWMLLARRWGAASDRRGRRRVILQGLGGFVLSYAALCVFIAVALRQGPPVWLAFAGMVVLRGVAGGFYAAVPATGAALIADHVPPHQRAGALAMLGAASGLGMVAGPGLVGLLAAYSLELPLFITAALPLAALLVLWRGLPRVALQRGARPAMLKIGDPRLRPALRVAFVAMFSVMVAQVVVGFFALDRLHLDAPAAARAAGIALTVVGAALILAQLLVRRLGWAPVRLIRAGCALSALGFGSLLFATGEWALWFGYFVAAAGMGWVFPAVTALAANAVQADEQGATAGTVAAAQGLGMILGPLAGTLVYALDPGAPYALVAVMLALAGAWPAPVSPATPC</sequence>
<dbReference type="PROSITE" id="PS50850">
    <property type="entry name" value="MFS"/>
    <property type="match status" value="1"/>
</dbReference>
<gene>
    <name evidence="7" type="primary">tetA</name>
    <name evidence="7" type="ORF">SAMEA3906487_02367</name>
</gene>
<name>A0A157SJR2_9BORD</name>
<organism evidence="7 8">
    <name type="scientific">Bordetella trematum</name>
    <dbReference type="NCBI Taxonomy" id="123899"/>
    <lineage>
        <taxon>Bacteria</taxon>
        <taxon>Pseudomonadati</taxon>
        <taxon>Pseudomonadota</taxon>
        <taxon>Betaproteobacteria</taxon>
        <taxon>Burkholderiales</taxon>
        <taxon>Alcaligenaceae</taxon>
        <taxon>Bordetella</taxon>
    </lineage>
</organism>
<accession>A0A157SJR2</accession>
<dbReference type="Pfam" id="PF07690">
    <property type="entry name" value="MFS_1"/>
    <property type="match status" value="1"/>
</dbReference>
<feature type="transmembrane region" description="Helical" evidence="5">
    <location>
        <begin position="385"/>
        <end position="402"/>
    </location>
</feature>
<proteinExistence type="predicted"/>
<feature type="domain" description="Major facilitator superfamily (MFS) profile" evidence="6">
    <location>
        <begin position="22"/>
        <end position="407"/>
    </location>
</feature>
<dbReference type="Proteomes" id="UP000076825">
    <property type="component" value="Chromosome 1"/>
</dbReference>
<dbReference type="InterPro" id="IPR036259">
    <property type="entry name" value="MFS_trans_sf"/>
</dbReference>
<feature type="transmembrane region" description="Helical" evidence="5">
    <location>
        <begin position="358"/>
        <end position="379"/>
    </location>
</feature>
<feature type="transmembrane region" description="Helical" evidence="5">
    <location>
        <begin position="264"/>
        <end position="284"/>
    </location>
</feature>
<keyword evidence="8" id="KW-1185">Reference proteome</keyword>
<dbReference type="EMBL" id="LT546645">
    <property type="protein sequence ID" value="SAI70692.1"/>
    <property type="molecule type" value="Genomic_DNA"/>
</dbReference>
<dbReference type="PANTHER" id="PTHR23546">
    <property type="entry name" value="TRANSPORT PROTEIN"/>
    <property type="match status" value="1"/>
</dbReference>
<reference evidence="7 8" key="1">
    <citation type="submission" date="2016-04" db="EMBL/GenBank/DDBJ databases">
        <authorList>
            <consortium name="Pathogen Informatics"/>
        </authorList>
    </citation>
    <scope>NUCLEOTIDE SEQUENCE [LARGE SCALE GENOMIC DNA]</scope>
    <source>
        <strain evidence="7 8">H044680328</strain>
    </source>
</reference>
<dbReference type="GO" id="GO:0022857">
    <property type="term" value="F:transmembrane transporter activity"/>
    <property type="evidence" value="ECO:0007669"/>
    <property type="project" value="InterPro"/>
</dbReference>
<evidence type="ECO:0000256" key="4">
    <source>
        <dbReference type="ARBA" id="ARBA00023136"/>
    </source>
</evidence>
<dbReference type="InterPro" id="IPR001958">
    <property type="entry name" value="Tet-R_TetA/multi-R_MdtG-like"/>
</dbReference>
<evidence type="ECO:0000313" key="8">
    <source>
        <dbReference type="Proteomes" id="UP000076825"/>
    </source>
</evidence>
<dbReference type="RefSeq" id="WP_082832983.1">
    <property type="nucleotide sequence ID" value="NZ_CP016340.1"/>
</dbReference>
<dbReference type="PANTHER" id="PTHR23546:SF1">
    <property type="entry name" value="MEMBRANE PROTEIN"/>
    <property type="match status" value="1"/>
</dbReference>
<dbReference type="STRING" id="123899.SAMEA3906487_02367"/>
<feature type="transmembrane region" description="Helical" evidence="5">
    <location>
        <begin position="117"/>
        <end position="147"/>
    </location>
</feature>
<dbReference type="AlphaFoldDB" id="A0A157SJR2"/>
<dbReference type="PRINTS" id="PR01035">
    <property type="entry name" value="TCRTETA"/>
</dbReference>
<dbReference type="PATRIC" id="fig|123899.6.peg.2354"/>
<dbReference type="InterPro" id="IPR020846">
    <property type="entry name" value="MFS_dom"/>
</dbReference>
<feature type="transmembrane region" description="Helical" evidence="5">
    <location>
        <begin position="321"/>
        <end position="346"/>
    </location>
</feature>
<evidence type="ECO:0000256" key="5">
    <source>
        <dbReference type="SAM" id="Phobius"/>
    </source>
</evidence>
<protein>
    <submittedName>
        <fullName evidence="7">Tetracycline resistance protein, class C</fullName>
    </submittedName>
</protein>
<dbReference type="GeneID" id="56590369"/>
<keyword evidence="4 5" id="KW-0472">Membrane</keyword>
<evidence type="ECO:0000256" key="3">
    <source>
        <dbReference type="ARBA" id="ARBA00022989"/>
    </source>
</evidence>
<feature type="transmembrane region" description="Helical" evidence="5">
    <location>
        <begin position="88"/>
        <end position="111"/>
    </location>
</feature>